<keyword evidence="7 10" id="KW-0234">DNA repair</keyword>
<dbReference type="AlphaFoldDB" id="A0A087EGN1"/>
<dbReference type="GO" id="GO:0005737">
    <property type="term" value="C:cytoplasm"/>
    <property type="evidence" value="ECO:0007669"/>
    <property type="project" value="UniProtKB-SubCell"/>
</dbReference>
<keyword evidence="14" id="KW-1185">Reference proteome</keyword>
<keyword evidence="1 10" id="KW-0963">Cytoplasm</keyword>
<dbReference type="NCBIfam" id="TIGR00611">
    <property type="entry name" value="recf"/>
    <property type="match status" value="1"/>
</dbReference>
<dbReference type="STRING" id="356829.BITS_1495"/>
<evidence type="ECO:0000313" key="13">
    <source>
        <dbReference type="EMBL" id="KFJ06932.1"/>
    </source>
</evidence>
<evidence type="ECO:0000256" key="9">
    <source>
        <dbReference type="ARBA" id="ARBA00025401"/>
    </source>
</evidence>
<dbReference type="PANTHER" id="PTHR32182">
    <property type="entry name" value="DNA REPLICATION AND REPAIR PROTEIN RECF"/>
    <property type="match status" value="1"/>
</dbReference>
<keyword evidence="2 10" id="KW-0235">DNA replication</keyword>
<comment type="subcellular location">
    <subcellularLocation>
        <location evidence="10">Cytoplasm</location>
    </subcellularLocation>
</comment>
<evidence type="ECO:0000256" key="5">
    <source>
        <dbReference type="ARBA" id="ARBA00022840"/>
    </source>
</evidence>
<dbReference type="InterPro" id="IPR027417">
    <property type="entry name" value="P-loop_NTPase"/>
</dbReference>
<proteinExistence type="inferred from homology"/>
<evidence type="ECO:0000256" key="6">
    <source>
        <dbReference type="ARBA" id="ARBA00023125"/>
    </source>
</evidence>
<feature type="compositionally biased region" description="Basic and acidic residues" evidence="11">
    <location>
        <begin position="521"/>
        <end position="533"/>
    </location>
</feature>
<dbReference type="GO" id="GO:0005524">
    <property type="term" value="F:ATP binding"/>
    <property type="evidence" value="ECO:0007669"/>
    <property type="project" value="UniProtKB-UniRule"/>
</dbReference>
<dbReference type="GO" id="GO:0009432">
    <property type="term" value="P:SOS response"/>
    <property type="evidence" value="ECO:0007669"/>
    <property type="project" value="UniProtKB-UniRule"/>
</dbReference>
<dbReference type="GO" id="GO:0006302">
    <property type="term" value="P:double-strand break repair"/>
    <property type="evidence" value="ECO:0007669"/>
    <property type="project" value="TreeGrafter"/>
</dbReference>
<dbReference type="InterPro" id="IPR001238">
    <property type="entry name" value="DNA-binding_RecF"/>
</dbReference>
<accession>A0A087EGN1</accession>
<dbReference type="InterPro" id="IPR042174">
    <property type="entry name" value="RecF_2"/>
</dbReference>
<dbReference type="SUPFAM" id="SSF52540">
    <property type="entry name" value="P-loop containing nucleoside triphosphate hydrolases"/>
    <property type="match status" value="1"/>
</dbReference>
<dbReference type="HAMAP" id="MF_00365">
    <property type="entry name" value="RecF"/>
    <property type="match status" value="1"/>
</dbReference>
<dbReference type="GO" id="GO:0006260">
    <property type="term" value="P:DNA replication"/>
    <property type="evidence" value="ECO:0007669"/>
    <property type="project" value="UniProtKB-UniRule"/>
</dbReference>
<keyword evidence="6 10" id="KW-0238">DNA-binding</keyword>
<evidence type="ECO:0000256" key="3">
    <source>
        <dbReference type="ARBA" id="ARBA00022741"/>
    </source>
</evidence>
<dbReference type="InterPro" id="IPR003395">
    <property type="entry name" value="RecF/RecN/SMC_N"/>
</dbReference>
<evidence type="ECO:0000256" key="1">
    <source>
        <dbReference type="ARBA" id="ARBA00022490"/>
    </source>
</evidence>
<evidence type="ECO:0000256" key="7">
    <source>
        <dbReference type="ARBA" id="ARBA00023204"/>
    </source>
</evidence>
<dbReference type="eggNOG" id="COG1195">
    <property type="taxonomic scope" value="Bacteria"/>
</dbReference>
<name>A0A087EGN1_9BIFI</name>
<dbReference type="Gene3D" id="3.40.50.300">
    <property type="entry name" value="P-loop containing nucleotide triphosphate hydrolases"/>
    <property type="match status" value="1"/>
</dbReference>
<evidence type="ECO:0000256" key="11">
    <source>
        <dbReference type="SAM" id="MobiDB-lite"/>
    </source>
</evidence>
<comment type="caution">
    <text evidence="13">The sequence shown here is derived from an EMBL/GenBank/DDBJ whole genome shotgun (WGS) entry which is preliminary data.</text>
</comment>
<keyword evidence="8 10" id="KW-0742">SOS response</keyword>
<keyword evidence="5 10" id="KW-0067">ATP-binding</keyword>
<evidence type="ECO:0000259" key="12">
    <source>
        <dbReference type="Pfam" id="PF02463"/>
    </source>
</evidence>
<comment type="function">
    <text evidence="9 10">The RecF protein is involved in DNA metabolism; it is required for DNA replication and normal SOS inducibility. RecF binds preferentially to single-stranded, linear DNA. It also seems to bind ATP.</text>
</comment>
<comment type="similarity">
    <text evidence="10">Belongs to the RecF family.</text>
</comment>
<evidence type="ECO:0000313" key="14">
    <source>
        <dbReference type="Proteomes" id="UP000029080"/>
    </source>
</evidence>
<protein>
    <recommendedName>
        <fullName evidence="10">DNA replication and repair protein RecF</fullName>
    </recommendedName>
</protein>
<dbReference type="Gene3D" id="1.20.1050.90">
    <property type="entry name" value="RecF/RecN/SMC, N-terminal domain"/>
    <property type="match status" value="1"/>
</dbReference>
<feature type="region of interest" description="Disordered" evidence="11">
    <location>
        <begin position="102"/>
        <end position="131"/>
    </location>
</feature>
<reference evidence="13 14" key="1">
    <citation type="submission" date="2014-03" db="EMBL/GenBank/DDBJ databases">
        <title>Genomics of Bifidobacteria.</title>
        <authorList>
            <person name="Ventura M."/>
            <person name="Milani C."/>
            <person name="Lugli G.A."/>
        </authorList>
    </citation>
    <scope>NUCLEOTIDE SEQUENCE [LARGE SCALE GENOMIC DNA]</scope>
    <source>
        <strain evidence="13 14">JCM 13495</strain>
    </source>
</reference>
<feature type="compositionally biased region" description="Basic and acidic residues" evidence="11">
    <location>
        <begin position="501"/>
        <end position="510"/>
    </location>
</feature>
<dbReference type="EMBL" id="JGZU01000006">
    <property type="protein sequence ID" value="KFJ06932.1"/>
    <property type="molecule type" value="Genomic_DNA"/>
</dbReference>
<sequence length="560" mass="61243">MYISRLALDQYRSWNHCILDFQPGVNILQGANGLGKTNIVEAIEVLSTGSSHRTSSSLPLIRRGNGKATIRANVVFPAENIEISPLDATTDDMRDADFHDHSQNQEAAVRPAQSVSQNDFGDFSPSDASDGSRIATFEATIAARGANRARINGGNSLYLRDIVGQIPSISFTPEDQRLISGDPATRRTLLNQAGALLIPGYAERLQQCARIAKQRATLLKQLGQREDDIDATLSGLEIWTGQFTQIAVQITRDRAKLVEKLSSPFTRILDELAGSTQNVKLSYVPSMDEVLAYEDPIPHISQHFQRLYAGEVSRGQNLIGPHRDDLALRIDDIPVKEFASNGEMWTMALALKMALHEVVTQMQGLKPLVILDDVFAQLDEHRRQQILEFARHQDQVIITVAAASDIPDISNIADIDKQRIIDVSALVEQDNDDMSALVRQLQAEVKTRRESAQSQAQSRAQASTTSAADFDGTGVTVAENHSGVPDGASEPSNSNGNNKSQPERLNENEKSSSSQLTIGRNDAKEHLESDDVNKAVTSAIGPQTIQVTTTVSAKQEGERL</sequence>
<feature type="compositionally biased region" description="Polar residues" evidence="11">
    <location>
        <begin position="490"/>
        <end position="500"/>
    </location>
</feature>
<dbReference type="Pfam" id="PF02463">
    <property type="entry name" value="SMC_N"/>
    <property type="match status" value="1"/>
</dbReference>
<evidence type="ECO:0000256" key="8">
    <source>
        <dbReference type="ARBA" id="ARBA00023236"/>
    </source>
</evidence>
<keyword evidence="3 10" id="KW-0547">Nucleotide-binding</keyword>
<gene>
    <name evidence="10" type="primary">recF</name>
    <name evidence="13" type="ORF">BITS_1495</name>
</gene>
<dbReference type="GO" id="GO:0003697">
    <property type="term" value="F:single-stranded DNA binding"/>
    <property type="evidence" value="ECO:0007669"/>
    <property type="project" value="UniProtKB-UniRule"/>
</dbReference>
<feature type="compositionally biased region" description="Polar residues" evidence="11">
    <location>
        <begin position="540"/>
        <end position="553"/>
    </location>
</feature>
<feature type="binding site" evidence="10">
    <location>
        <begin position="30"/>
        <end position="37"/>
    </location>
    <ligand>
        <name>ATP</name>
        <dbReference type="ChEBI" id="CHEBI:30616"/>
    </ligand>
</feature>
<feature type="region of interest" description="Disordered" evidence="11">
    <location>
        <begin position="448"/>
        <end position="560"/>
    </location>
</feature>
<organism evidence="13 14">
    <name type="scientific">Bifidobacterium tsurumiense</name>
    <dbReference type="NCBI Taxonomy" id="356829"/>
    <lineage>
        <taxon>Bacteria</taxon>
        <taxon>Bacillati</taxon>
        <taxon>Actinomycetota</taxon>
        <taxon>Actinomycetes</taxon>
        <taxon>Bifidobacteriales</taxon>
        <taxon>Bifidobacteriaceae</taxon>
        <taxon>Bifidobacterium</taxon>
    </lineage>
</organism>
<evidence type="ECO:0000256" key="4">
    <source>
        <dbReference type="ARBA" id="ARBA00022763"/>
    </source>
</evidence>
<evidence type="ECO:0000256" key="10">
    <source>
        <dbReference type="HAMAP-Rule" id="MF_00365"/>
    </source>
</evidence>
<keyword evidence="4 10" id="KW-0227">DNA damage</keyword>
<feature type="domain" description="RecF/RecN/SMC N-terminal" evidence="12">
    <location>
        <begin position="2"/>
        <end position="404"/>
    </location>
</feature>
<feature type="compositionally biased region" description="Low complexity" evidence="11">
    <location>
        <begin position="452"/>
        <end position="468"/>
    </location>
</feature>
<evidence type="ECO:0000256" key="2">
    <source>
        <dbReference type="ARBA" id="ARBA00022705"/>
    </source>
</evidence>
<dbReference type="GO" id="GO:0000731">
    <property type="term" value="P:DNA synthesis involved in DNA repair"/>
    <property type="evidence" value="ECO:0007669"/>
    <property type="project" value="TreeGrafter"/>
</dbReference>
<dbReference type="PANTHER" id="PTHR32182:SF0">
    <property type="entry name" value="DNA REPLICATION AND REPAIR PROTEIN RECF"/>
    <property type="match status" value="1"/>
</dbReference>
<dbReference type="Proteomes" id="UP000029080">
    <property type="component" value="Unassembled WGS sequence"/>
</dbReference>